<dbReference type="GO" id="GO:1902531">
    <property type="term" value="P:regulation of intracellular signal transduction"/>
    <property type="evidence" value="ECO:0000318"/>
    <property type="project" value="GO_Central"/>
</dbReference>
<dbReference type="OMA" id="LWDPEDR"/>
<proteinExistence type="predicted"/>
<dbReference type="Gene3D" id="3.60.40.10">
    <property type="entry name" value="PPM-type phosphatase domain"/>
    <property type="match status" value="1"/>
</dbReference>
<dbReference type="EMBL" id="MNCJ02000325">
    <property type="protein sequence ID" value="KAF5785024.1"/>
    <property type="molecule type" value="Genomic_DNA"/>
</dbReference>
<dbReference type="SMART" id="SM00220">
    <property type="entry name" value="S_TKc"/>
    <property type="match status" value="1"/>
</dbReference>
<evidence type="ECO:0000313" key="6">
    <source>
        <dbReference type="Proteomes" id="UP000215914"/>
    </source>
</evidence>
<dbReference type="InterPro" id="IPR036457">
    <property type="entry name" value="PPM-type-like_dom_sf"/>
</dbReference>
<dbReference type="CDD" id="cd00143">
    <property type="entry name" value="PP2Cc"/>
    <property type="match status" value="1"/>
</dbReference>
<dbReference type="PROSITE" id="PS51746">
    <property type="entry name" value="PPM_2"/>
    <property type="match status" value="1"/>
</dbReference>
<dbReference type="InParanoid" id="A0A251TIU5"/>
<feature type="domain" description="PPM-type phosphatase" evidence="3">
    <location>
        <begin position="67"/>
        <end position="440"/>
    </location>
</feature>
<keyword evidence="4" id="KW-0378">Hydrolase</keyword>
<dbReference type="GO" id="GO:0004722">
    <property type="term" value="F:protein serine/threonine phosphatase activity"/>
    <property type="evidence" value="ECO:0000318"/>
    <property type="project" value="GO_Central"/>
</dbReference>
<dbReference type="GO" id="GO:0004672">
    <property type="term" value="F:protein kinase activity"/>
    <property type="evidence" value="ECO:0007669"/>
    <property type="project" value="InterPro"/>
</dbReference>
<accession>A0A251TIU5</accession>
<sequence>MLQTKPMAKYVFIFTVLGFIICITSGESSTCLALYKEGGAPAVFQSPKCSRWSLPKHDSRRRSTSGRCQSATRQGRRKSHEDRTFCTLDIRIPFPGPNGIRDTSVGIVAVFDGHNGAEASEMASKLLFEYFTLHTFFLLDTAYSFLSKVSKGMLPNKGQHDYASQVLGWDEKLGEYVLHIGRIKFTLSTIFNGDFHLEILKESLLKAIDDIDASFCKEASRYNFHSGSTATVILIADSQILAANVGDSKAFLCSETFQSPPEAKATLLRLYRNRRSDGASIRLKDYGNYKLAASDGLSHFAAKELTRDHHPDRVDERSRVEEAGGYVLEWGGVSRVNGHLAVSRAIGDLPFKSFGVISVPEVTDWQPLTANDSYLVAASDGVLEKLGPQDVCDLFWELDTHAPLELHYSPSCSYSLADCIVDTALEKGSMDNVAAVVVPFGLEPLPTERSREVGLQNYVEGESGSENGESVIDKFGRLLVEGKHDTYGYFYLSESLNENDDSTFWISKDEQDSIHGSLQALPDIPNHNHGGPLNLYREQMMCLHFGRSSAGDRDQCINPEGLASFLGFLGSLPTHNHESFERATPNTRYILKKRFDRGSYGEVWVAFHSNYLRQSNDTEQHAKNKFQFHSTHLGTENGTSGPSDNNIFILKRIMVEKGNTVYLSGIREKYFGELFLNASSYLGGTLSVTDSYPYPYPYPHPYNLLRMDESVTPEHIPSRKNRQPQVAYEEGLKHIARYIESFESKSSEIWLVFRHEGVSLSKLLYTADDIGSSDGETNDSDDHVKHVRILHPSKWWRWLKTTKAGQEEMKNLIWQLLSALKACHDRNITHRDIKPENMIVCFEDRDSGRCLKGSPSGNETYITKMRIIDFGSAMDEFTIKHLYGAAGPSRDEQTYEYMPPEAFLNATWYHGPSSITTKYDMWSIGVVILELIIGSPNVFQIDAITRALLDQHLEGWNDGLKELAYKLRSFMELCILLPGSSSKHLYSWGHNGKSSGSPASWKCSEEFFASQIKSRDPLKIGFPNVWALRLVRQLLVWDPEDRLTVDDALRHPYFTHHTTQ</sequence>
<dbReference type="SUPFAM" id="SSF56112">
    <property type="entry name" value="Protein kinase-like (PK-like)"/>
    <property type="match status" value="1"/>
</dbReference>
<evidence type="ECO:0000256" key="1">
    <source>
        <dbReference type="SAM" id="MobiDB-lite"/>
    </source>
</evidence>
<dbReference type="InterPro" id="IPR000719">
    <property type="entry name" value="Prot_kinase_dom"/>
</dbReference>
<dbReference type="SUPFAM" id="SSF81606">
    <property type="entry name" value="PP2C-like"/>
    <property type="match status" value="1"/>
</dbReference>
<evidence type="ECO:0000259" key="2">
    <source>
        <dbReference type="PROSITE" id="PS50011"/>
    </source>
</evidence>
<evidence type="ECO:0000313" key="4">
    <source>
        <dbReference type="EMBL" id="KAF5785024.1"/>
    </source>
</evidence>
<dbReference type="STRING" id="4232.A0A251TIU5"/>
<dbReference type="EMBL" id="CM007899">
    <property type="protein sequence ID" value="OTG09931.1"/>
    <property type="molecule type" value="Genomic_DNA"/>
</dbReference>
<name>A0A251TIU5_HELAN</name>
<evidence type="ECO:0008006" key="7">
    <source>
        <dbReference type="Google" id="ProtNLM"/>
    </source>
</evidence>
<evidence type="ECO:0000313" key="5">
    <source>
        <dbReference type="EMBL" id="OTG09931.1"/>
    </source>
</evidence>
<dbReference type="PANTHER" id="PTHR47992">
    <property type="entry name" value="PROTEIN PHOSPHATASE"/>
    <property type="match status" value="1"/>
</dbReference>
<gene>
    <name evidence="5" type="ORF">HannXRQ_Chr10g0281961</name>
    <name evidence="4" type="ORF">HanXRQr2_Chr10g0423731</name>
</gene>
<reference evidence="5" key="2">
    <citation type="submission" date="2017-02" db="EMBL/GenBank/DDBJ databases">
        <title>Sunflower complete genome.</title>
        <authorList>
            <person name="Langlade N."/>
            <person name="Munos S."/>
        </authorList>
    </citation>
    <scope>NUCLEOTIDE SEQUENCE [LARGE SCALE GENOMIC DNA]</scope>
    <source>
        <tissue evidence="5">Leaves</tissue>
    </source>
</reference>
<keyword evidence="6" id="KW-1185">Reference proteome</keyword>
<dbReference type="PROSITE" id="PS50011">
    <property type="entry name" value="PROTEIN_KINASE_DOM"/>
    <property type="match status" value="1"/>
</dbReference>
<evidence type="ECO:0000259" key="3">
    <source>
        <dbReference type="PROSITE" id="PS51746"/>
    </source>
</evidence>
<dbReference type="InterPro" id="IPR011009">
    <property type="entry name" value="Kinase-like_dom_sf"/>
</dbReference>
<dbReference type="GO" id="GO:0005524">
    <property type="term" value="F:ATP binding"/>
    <property type="evidence" value="ECO:0007669"/>
    <property type="project" value="InterPro"/>
</dbReference>
<reference evidence="4 6" key="1">
    <citation type="journal article" date="2017" name="Nature">
        <title>The sunflower genome provides insights into oil metabolism, flowering and Asterid evolution.</title>
        <authorList>
            <person name="Badouin H."/>
            <person name="Gouzy J."/>
            <person name="Grassa C.J."/>
            <person name="Murat F."/>
            <person name="Staton S.E."/>
            <person name="Cottret L."/>
            <person name="Lelandais-Briere C."/>
            <person name="Owens G.L."/>
            <person name="Carrere S."/>
            <person name="Mayjonade B."/>
            <person name="Legrand L."/>
            <person name="Gill N."/>
            <person name="Kane N.C."/>
            <person name="Bowers J.E."/>
            <person name="Hubner S."/>
            <person name="Bellec A."/>
            <person name="Berard A."/>
            <person name="Berges H."/>
            <person name="Blanchet N."/>
            <person name="Boniface M.C."/>
            <person name="Brunel D."/>
            <person name="Catrice O."/>
            <person name="Chaidir N."/>
            <person name="Claudel C."/>
            <person name="Donnadieu C."/>
            <person name="Faraut T."/>
            <person name="Fievet G."/>
            <person name="Helmstetter N."/>
            <person name="King M."/>
            <person name="Knapp S.J."/>
            <person name="Lai Z."/>
            <person name="Le Paslier M.C."/>
            <person name="Lippi Y."/>
            <person name="Lorenzon L."/>
            <person name="Mandel J.R."/>
            <person name="Marage G."/>
            <person name="Marchand G."/>
            <person name="Marquand E."/>
            <person name="Bret-Mestries E."/>
            <person name="Morien E."/>
            <person name="Nambeesan S."/>
            <person name="Nguyen T."/>
            <person name="Pegot-Espagnet P."/>
            <person name="Pouilly N."/>
            <person name="Raftis F."/>
            <person name="Sallet E."/>
            <person name="Schiex T."/>
            <person name="Thomas J."/>
            <person name="Vandecasteele C."/>
            <person name="Vares D."/>
            <person name="Vear F."/>
            <person name="Vautrin S."/>
            <person name="Crespi M."/>
            <person name="Mangin B."/>
            <person name="Burke J.M."/>
            <person name="Salse J."/>
            <person name="Munos S."/>
            <person name="Vincourt P."/>
            <person name="Rieseberg L.H."/>
            <person name="Langlade N.B."/>
        </authorList>
    </citation>
    <scope>NUCLEOTIDE SEQUENCE [LARGE SCALE GENOMIC DNA]</scope>
    <source>
        <strain evidence="6">cv. SF193</strain>
        <tissue evidence="4">Leaves</tissue>
    </source>
</reference>
<feature type="domain" description="Protein kinase" evidence="2">
    <location>
        <begin position="589"/>
        <end position="1054"/>
    </location>
</feature>
<dbReference type="Gene3D" id="1.10.510.10">
    <property type="entry name" value="Transferase(Phosphotransferase) domain 1"/>
    <property type="match status" value="1"/>
</dbReference>
<dbReference type="InterPro" id="IPR015655">
    <property type="entry name" value="PP2C"/>
</dbReference>
<dbReference type="Pfam" id="PF00481">
    <property type="entry name" value="PP2C"/>
    <property type="match status" value="2"/>
</dbReference>
<dbReference type="InterPro" id="IPR008271">
    <property type="entry name" value="Ser/Thr_kinase_AS"/>
</dbReference>
<dbReference type="Proteomes" id="UP000215914">
    <property type="component" value="Chromosome 10"/>
</dbReference>
<dbReference type="SMART" id="SM00332">
    <property type="entry name" value="PP2Cc"/>
    <property type="match status" value="1"/>
</dbReference>
<dbReference type="InterPro" id="IPR001932">
    <property type="entry name" value="PPM-type_phosphatase-like_dom"/>
</dbReference>
<organism evidence="5 6">
    <name type="scientific">Helianthus annuus</name>
    <name type="common">Common sunflower</name>
    <dbReference type="NCBI Taxonomy" id="4232"/>
    <lineage>
        <taxon>Eukaryota</taxon>
        <taxon>Viridiplantae</taxon>
        <taxon>Streptophyta</taxon>
        <taxon>Embryophyta</taxon>
        <taxon>Tracheophyta</taxon>
        <taxon>Spermatophyta</taxon>
        <taxon>Magnoliopsida</taxon>
        <taxon>eudicotyledons</taxon>
        <taxon>Gunneridae</taxon>
        <taxon>Pentapetalae</taxon>
        <taxon>asterids</taxon>
        <taxon>campanulids</taxon>
        <taxon>Asterales</taxon>
        <taxon>Asteraceae</taxon>
        <taxon>Asteroideae</taxon>
        <taxon>Heliantheae alliance</taxon>
        <taxon>Heliantheae</taxon>
        <taxon>Helianthus</taxon>
    </lineage>
</organism>
<dbReference type="Gramene" id="mRNA:HanXRQr2_Chr10g0423731">
    <property type="protein sequence ID" value="mRNA:HanXRQr2_Chr10g0423731"/>
    <property type="gene ID" value="HanXRQr2_Chr10g0423731"/>
</dbReference>
<feature type="region of interest" description="Disordered" evidence="1">
    <location>
        <begin position="54"/>
        <end position="80"/>
    </location>
</feature>
<reference evidence="4" key="3">
    <citation type="submission" date="2020-06" db="EMBL/GenBank/DDBJ databases">
        <title>Helianthus annuus Genome sequencing and assembly Release 2.</title>
        <authorList>
            <person name="Gouzy J."/>
            <person name="Langlade N."/>
            <person name="Munos S."/>
        </authorList>
    </citation>
    <scope>NUCLEOTIDE SEQUENCE</scope>
    <source>
        <tissue evidence="4">Leaves</tissue>
    </source>
</reference>
<protein>
    <recommendedName>
        <fullName evidence="7">Protein phosphatase 2C family protein</fullName>
    </recommendedName>
</protein>
<dbReference type="PROSITE" id="PS00108">
    <property type="entry name" value="PROTEIN_KINASE_ST"/>
    <property type="match status" value="1"/>
</dbReference>
<dbReference type="AlphaFoldDB" id="A0A251TIU5"/>
<dbReference type="Pfam" id="PF00069">
    <property type="entry name" value="Pkinase"/>
    <property type="match status" value="1"/>
</dbReference>
<dbReference type="OrthoDB" id="10264738at2759"/>